<keyword evidence="5 6" id="KW-0472">Membrane</keyword>
<dbReference type="EMBL" id="MHNK01000010">
    <property type="protein sequence ID" value="OGZ43899.1"/>
    <property type="molecule type" value="Genomic_DNA"/>
</dbReference>
<evidence type="ECO:0000313" key="8">
    <source>
        <dbReference type="EMBL" id="OGZ43899.1"/>
    </source>
</evidence>
<evidence type="ECO:0000256" key="3">
    <source>
        <dbReference type="ARBA" id="ARBA00022692"/>
    </source>
</evidence>
<gene>
    <name evidence="8" type="ORF">A2719_02970</name>
</gene>
<dbReference type="PANTHER" id="PTHR31272">
    <property type="entry name" value="CYTOCHROME C-TYPE BIOGENESIS PROTEIN HI_1454-RELATED"/>
    <property type="match status" value="1"/>
</dbReference>
<name>A0A1G2G0R9_9BACT</name>
<accession>A0A1G2G0R9</accession>
<keyword evidence="3 6" id="KW-0812">Transmembrane</keyword>
<evidence type="ECO:0000256" key="6">
    <source>
        <dbReference type="SAM" id="Phobius"/>
    </source>
</evidence>
<feature type="transmembrane region" description="Helical" evidence="6">
    <location>
        <begin position="93"/>
        <end position="116"/>
    </location>
</feature>
<sequence>MRVSALPVRKNILYGRPSTYIEGHRRIFFLTGKAGKFFMALENTSSQTTTSGADGRARNGLILLTFGLAAVIVLGLFSAFFGSSSPEGFGWYLFSYAMGLTMIVLPCTFPLAFVIVPLSLGKGPMKGLGMALSFGMGVVITLSMYGVLAAVIGKTFIGTLGVEGEVLKNWLYFGAGTIAYLFALGEIGLIKFRMPTYSGAAPKIIQEKGDYLKAFLLGLFLGNIGVGCPHPATPLIFLEIARSGNIFYGWSLFFVHAVARVLPLLLLVMLGILGINGLTWLTAHREKVERGTGWLMVFVAAFILVLGLFTHDWWVNSGQHTLLESITGEESVLNILSARLGVGQAHSHGLEDGAGLFGWPLEWGNWVLVGLWLLPLWWAYGKEHYNIKVEKH</sequence>
<dbReference type="InterPro" id="IPR051790">
    <property type="entry name" value="Cytochrome_c-biogenesis_DsbD"/>
</dbReference>
<proteinExistence type="inferred from homology"/>
<comment type="caution">
    <text evidence="8">The sequence shown here is derived from an EMBL/GenBank/DDBJ whole genome shotgun (WGS) entry which is preliminary data.</text>
</comment>
<evidence type="ECO:0000256" key="5">
    <source>
        <dbReference type="ARBA" id="ARBA00023136"/>
    </source>
</evidence>
<keyword evidence="4 6" id="KW-1133">Transmembrane helix</keyword>
<evidence type="ECO:0000256" key="4">
    <source>
        <dbReference type="ARBA" id="ARBA00022989"/>
    </source>
</evidence>
<organism evidence="8 9">
    <name type="scientific">Candidatus Ryanbacteria bacterium RIFCSPHIGHO2_01_FULL_45_22</name>
    <dbReference type="NCBI Taxonomy" id="1802114"/>
    <lineage>
        <taxon>Bacteria</taxon>
        <taxon>Candidatus Ryaniibacteriota</taxon>
    </lineage>
</organism>
<dbReference type="GO" id="GO:0017004">
    <property type="term" value="P:cytochrome complex assembly"/>
    <property type="evidence" value="ECO:0007669"/>
    <property type="project" value="InterPro"/>
</dbReference>
<protein>
    <recommendedName>
        <fullName evidence="7">Cytochrome C biogenesis protein transmembrane domain-containing protein</fullName>
    </recommendedName>
</protein>
<feature type="domain" description="Cytochrome C biogenesis protein transmembrane" evidence="7">
    <location>
        <begin position="96"/>
        <end position="303"/>
    </location>
</feature>
<feature type="transmembrane region" description="Helical" evidence="6">
    <location>
        <begin position="61"/>
        <end position="81"/>
    </location>
</feature>
<feature type="transmembrane region" description="Helical" evidence="6">
    <location>
        <begin position="293"/>
        <end position="314"/>
    </location>
</feature>
<feature type="transmembrane region" description="Helical" evidence="6">
    <location>
        <begin position="211"/>
        <end position="232"/>
    </location>
</feature>
<feature type="transmembrane region" description="Helical" evidence="6">
    <location>
        <begin position="363"/>
        <end position="381"/>
    </location>
</feature>
<dbReference type="InterPro" id="IPR003834">
    <property type="entry name" value="Cyt_c_assmbl_TM_dom"/>
</dbReference>
<dbReference type="PANTHER" id="PTHR31272:SF9">
    <property type="entry name" value="BLL1027 PROTEIN"/>
    <property type="match status" value="1"/>
</dbReference>
<comment type="similarity">
    <text evidence="2">Belongs to the DsbD family.</text>
</comment>
<comment type="subcellular location">
    <subcellularLocation>
        <location evidence="1">Membrane</location>
        <topology evidence="1">Multi-pass membrane protein</topology>
    </subcellularLocation>
</comment>
<dbReference type="GO" id="GO:0016020">
    <property type="term" value="C:membrane"/>
    <property type="evidence" value="ECO:0007669"/>
    <property type="project" value="UniProtKB-SubCell"/>
</dbReference>
<feature type="transmembrane region" description="Helical" evidence="6">
    <location>
        <begin position="170"/>
        <end position="190"/>
    </location>
</feature>
<feature type="transmembrane region" description="Helical" evidence="6">
    <location>
        <begin position="128"/>
        <end position="150"/>
    </location>
</feature>
<evidence type="ECO:0000256" key="1">
    <source>
        <dbReference type="ARBA" id="ARBA00004141"/>
    </source>
</evidence>
<dbReference type="Pfam" id="PF02683">
    <property type="entry name" value="DsbD_TM"/>
    <property type="match status" value="1"/>
</dbReference>
<dbReference type="AlphaFoldDB" id="A0A1G2G0R9"/>
<reference evidence="8 9" key="1">
    <citation type="journal article" date="2016" name="Nat. Commun.">
        <title>Thousands of microbial genomes shed light on interconnected biogeochemical processes in an aquifer system.</title>
        <authorList>
            <person name="Anantharaman K."/>
            <person name="Brown C.T."/>
            <person name="Hug L.A."/>
            <person name="Sharon I."/>
            <person name="Castelle C.J."/>
            <person name="Probst A.J."/>
            <person name="Thomas B.C."/>
            <person name="Singh A."/>
            <person name="Wilkins M.J."/>
            <person name="Karaoz U."/>
            <person name="Brodie E.L."/>
            <person name="Williams K.H."/>
            <person name="Hubbard S.S."/>
            <person name="Banfield J.F."/>
        </authorList>
    </citation>
    <scope>NUCLEOTIDE SEQUENCE [LARGE SCALE GENOMIC DNA]</scope>
</reference>
<evidence type="ECO:0000256" key="2">
    <source>
        <dbReference type="ARBA" id="ARBA00006143"/>
    </source>
</evidence>
<dbReference type="STRING" id="1802114.A2719_02970"/>
<dbReference type="Proteomes" id="UP000177480">
    <property type="component" value="Unassembled WGS sequence"/>
</dbReference>
<feature type="transmembrane region" description="Helical" evidence="6">
    <location>
        <begin position="252"/>
        <end position="281"/>
    </location>
</feature>
<evidence type="ECO:0000313" key="9">
    <source>
        <dbReference type="Proteomes" id="UP000177480"/>
    </source>
</evidence>
<evidence type="ECO:0000259" key="7">
    <source>
        <dbReference type="Pfam" id="PF02683"/>
    </source>
</evidence>